<reference evidence="2" key="1">
    <citation type="journal article" date="2012" name="Proc. Natl. Acad. Sci. U.S.A.">
        <title>Genome sequence of the button mushroom Agaricus bisporus reveals mechanisms governing adaptation to a humic-rich ecological niche.</title>
        <authorList>
            <person name="Morin E."/>
            <person name="Kohler A."/>
            <person name="Baker A.R."/>
            <person name="Foulongne-Oriol M."/>
            <person name="Lombard V."/>
            <person name="Nagy L.G."/>
            <person name="Ohm R.A."/>
            <person name="Patyshakuliyeva A."/>
            <person name="Brun A."/>
            <person name="Aerts A.L."/>
            <person name="Bailey A.M."/>
            <person name="Billette C."/>
            <person name="Coutinho P.M."/>
            <person name="Deakin G."/>
            <person name="Doddapaneni H."/>
            <person name="Floudas D."/>
            <person name="Grimwood J."/>
            <person name="Hilden K."/>
            <person name="Kuees U."/>
            <person name="LaButti K.M."/>
            <person name="Lapidus A."/>
            <person name="Lindquist E.A."/>
            <person name="Lucas S.M."/>
            <person name="Murat C."/>
            <person name="Riley R.W."/>
            <person name="Salamov A.A."/>
            <person name="Schmutz J."/>
            <person name="Subramanian V."/>
            <person name="Woesten H.A.B."/>
            <person name="Xu J."/>
            <person name="Eastwood D.C."/>
            <person name="Foster G.D."/>
            <person name="Sonnenberg A.S."/>
            <person name="Cullen D."/>
            <person name="de Vries R.P."/>
            <person name="Lundell T."/>
            <person name="Hibbett D.S."/>
            <person name="Henrissat B."/>
            <person name="Burton K.S."/>
            <person name="Kerrigan R.W."/>
            <person name="Challen M.P."/>
            <person name="Grigoriev I.V."/>
            <person name="Martin F."/>
        </authorList>
    </citation>
    <scope>NUCLEOTIDE SEQUENCE [LARGE SCALE GENOMIC DNA]</scope>
    <source>
        <strain evidence="2">JB137-S8 / ATCC MYA-4627 / FGSC 10392</strain>
    </source>
</reference>
<protein>
    <submittedName>
        <fullName evidence="1">Uncharacterized protein</fullName>
    </submittedName>
</protein>
<dbReference type="AlphaFoldDB" id="K5XP84"/>
<dbReference type="HOGENOM" id="CLU_2811775_0_0_1"/>
<gene>
    <name evidence="1" type="ORF">AGABI1DRAFT_87230</name>
</gene>
<accession>K5XP84</accession>
<dbReference type="InParanoid" id="K5XP84"/>
<evidence type="ECO:0000313" key="2">
    <source>
        <dbReference type="Proteomes" id="UP000008493"/>
    </source>
</evidence>
<dbReference type="RefSeq" id="XP_007332942.1">
    <property type="nucleotide sequence ID" value="XM_007332880.1"/>
</dbReference>
<dbReference type="OMA" id="YSAHQAG"/>
<proteinExistence type="predicted"/>
<dbReference type="Proteomes" id="UP000008493">
    <property type="component" value="Unassembled WGS sequence"/>
</dbReference>
<organism evidence="1 2">
    <name type="scientific">Agaricus bisporus var. burnettii (strain JB137-S8 / ATCC MYA-4627 / FGSC 10392)</name>
    <name type="common">White button mushroom</name>
    <dbReference type="NCBI Taxonomy" id="597362"/>
    <lineage>
        <taxon>Eukaryota</taxon>
        <taxon>Fungi</taxon>
        <taxon>Dikarya</taxon>
        <taxon>Basidiomycota</taxon>
        <taxon>Agaricomycotina</taxon>
        <taxon>Agaricomycetes</taxon>
        <taxon>Agaricomycetidae</taxon>
        <taxon>Agaricales</taxon>
        <taxon>Agaricineae</taxon>
        <taxon>Agaricaceae</taxon>
        <taxon>Agaricus</taxon>
    </lineage>
</organism>
<evidence type="ECO:0000313" key="1">
    <source>
        <dbReference type="EMBL" id="EKM76505.1"/>
    </source>
</evidence>
<name>K5XP84_AGABU</name>
<dbReference type="EMBL" id="JH971402">
    <property type="protein sequence ID" value="EKM76505.1"/>
    <property type="molecule type" value="Genomic_DNA"/>
</dbReference>
<sequence length="67" mass="7749">MYSAHQAGRSNKRLAHQIEIWRVNKGVEPQGREGRARVVGLGIDHPEDREYVQRGRYSTMPQSDPLY</sequence>
<keyword evidence="2" id="KW-1185">Reference proteome</keyword>
<dbReference type="GeneID" id="18832200"/>
<dbReference type="KEGG" id="abp:AGABI1DRAFT87230"/>